<organism evidence="2 3">
    <name type="scientific">Veillonella rogosae JCM 15642</name>
    <dbReference type="NCBI Taxonomy" id="1298595"/>
    <lineage>
        <taxon>Bacteria</taxon>
        <taxon>Bacillati</taxon>
        <taxon>Bacillota</taxon>
        <taxon>Negativicutes</taxon>
        <taxon>Veillonellales</taxon>
        <taxon>Veillonellaceae</taxon>
        <taxon>Veillonella</taxon>
    </lineage>
</organism>
<name>A0ABX5BX58_9FIRM</name>
<gene>
    <name evidence="2" type="ORF">VRHSUH09_06675</name>
</gene>
<dbReference type="EMBL" id="PPCX01000010">
    <property type="protein sequence ID" value="PQL12097.1"/>
    <property type="molecule type" value="Genomic_DNA"/>
</dbReference>
<keyword evidence="3" id="KW-1185">Reference proteome</keyword>
<evidence type="ECO:0000256" key="1">
    <source>
        <dbReference type="SAM" id="Phobius"/>
    </source>
</evidence>
<evidence type="ECO:0000313" key="3">
    <source>
        <dbReference type="Proteomes" id="UP000238774"/>
    </source>
</evidence>
<comment type="caution">
    <text evidence="2">The sequence shown here is derived from an EMBL/GenBank/DDBJ whole genome shotgun (WGS) entry which is preliminary data.</text>
</comment>
<reference evidence="2 3" key="1">
    <citation type="submission" date="2018-01" db="EMBL/GenBank/DDBJ databases">
        <title>Draft genome sequences of clinical isolates and type strains of oral Veillonella including Veillonella infantum sp., nov.</title>
        <authorList>
            <person name="Mashima I."/>
            <person name="Liao Y.-C."/>
            <person name="Sabharwal A."/>
            <person name="Haase E.M."/>
            <person name="Nakazawa F."/>
            <person name="Scannapieco F.A."/>
        </authorList>
    </citation>
    <scope>NUCLEOTIDE SEQUENCE [LARGE SCALE GENOMIC DNA]</scope>
    <source>
        <strain evidence="2 3">JCM 15642</strain>
    </source>
</reference>
<sequence>MTLKERIQSKTTEYTIISHEYIKGEGHVWTVKNNSTGEVSKKNTHELTGGLQTAANNYKNKTNRKLKDGAKNVKHGMSNTKFYREWKQMKNRCNNPSQPQHDKYSKKGYSPRWETFEGFYNDMYDTYEEGLTIDRIDGDLGYFPDNCRWADRITQQRNMKSNVRINWFGTDMTLVELVERHGLTNYGMCNYDLRRYQNMGFSLDMAAVMMVLGFATGIRLLKGNPKAKTVKAGKELYGDVFGTLSDPLNPNNLAAMCRTSEVADMEAL</sequence>
<keyword evidence="1" id="KW-0472">Membrane</keyword>
<feature type="transmembrane region" description="Helical" evidence="1">
    <location>
        <begin position="199"/>
        <end position="221"/>
    </location>
</feature>
<keyword evidence="1" id="KW-0812">Transmembrane</keyword>
<dbReference type="RefSeq" id="WP_054747134.1">
    <property type="nucleotide sequence ID" value="NZ_BBDV01000002.1"/>
</dbReference>
<protein>
    <submittedName>
        <fullName evidence="2">Uncharacterized protein</fullName>
    </submittedName>
</protein>
<accession>A0ABX5BX58</accession>
<keyword evidence="1" id="KW-1133">Transmembrane helix</keyword>
<proteinExistence type="predicted"/>
<dbReference type="Proteomes" id="UP000238774">
    <property type="component" value="Unassembled WGS sequence"/>
</dbReference>
<evidence type="ECO:0000313" key="2">
    <source>
        <dbReference type="EMBL" id="PQL12097.1"/>
    </source>
</evidence>